<feature type="compositionally biased region" description="Basic and acidic residues" evidence="2">
    <location>
        <begin position="393"/>
        <end position="427"/>
    </location>
</feature>
<keyword evidence="1" id="KW-0175">Coiled coil</keyword>
<protein>
    <submittedName>
        <fullName evidence="4">Uncharacterized protein</fullName>
    </submittedName>
</protein>
<dbReference type="WBParaSite" id="PDA_v2.g8157.t1">
    <property type="protein sequence ID" value="PDA_v2.g8157.t1"/>
    <property type="gene ID" value="PDA_v2.g8157"/>
</dbReference>
<evidence type="ECO:0000256" key="2">
    <source>
        <dbReference type="SAM" id="MobiDB-lite"/>
    </source>
</evidence>
<evidence type="ECO:0000313" key="4">
    <source>
        <dbReference type="WBParaSite" id="PDA_v2.g8157.t1"/>
    </source>
</evidence>
<name>A0A914QVE1_9BILA</name>
<dbReference type="Proteomes" id="UP000887578">
    <property type="component" value="Unplaced"/>
</dbReference>
<feature type="region of interest" description="Disordered" evidence="2">
    <location>
        <begin position="342"/>
        <end position="481"/>
    </location>
</feature>
<reference evidence="4" key="1">
    <citation type="submission" date="2022-11" db="UniProtKB">
        <authorList>
            <consortium name="WormBaseParasite"/>
        </authorList>
    </citation>
    <scope>IDENTIFICATION</scope>
</reference>
<sequence>MAFNRSSNISVERQSLSPDSGSNAAVWIDSAALSSDSSRNVAFGTDGVSHGFSSSSYSSRNAAVGIDGDSLPAKSFEGPRAPSFEGLRAPSVANIVGSPRTENNICDENFEGLRAPSVANNIGRCRTDNVISGENVECLRAPRTENNVESFRAGNIIFGDGIEVETVRDEITVEQQIPHNSSRAQPEFMEVVVDKVIDVDEKAKSEIERLKFIVNETYDNFCKRVKQKKSTKLKARWNKDKQNAKEQIVKIEKEIEERRQRRDRANNEVMEVDAENGEPVLMGAMIDINRLNADEMVLNNESELVAQVEESFPDYCKRMKKKQSAKLKQKWLKDKTSAEEQIAKNEKEREKRRLAKEAQSENERKRKRDEAREIRNINNDNGGREAKKRRLENKRDNENRRRDNESEVEREARLDSQREIQNRLRENETEEEREARLNSQREIQNRLRENETEEQREERLSSKRDRENRNRELEDEEEREERLNAMRENYHEQQQNPRQEFAAANSENVEEFRTGPQDRECSECKALHFEGEAKMKNGAYDSCCNGGKVKVDIGPYPEELKRLMKREEGTNWRELDKNMLKYNTSMSFAYTKGEMRQLPGIFHYRIQGQMMHVLPRYTDPLPGHNPAFGQLWIVETNEAVEYRCQAPFALTCSREINV</sequence>
<feature type="compositionally biased region" description="Basic and acidic residues" evidence="2">
    <location>
        <begin position="456"/>
        <end position="472"/>
    </location>
</feature>
<proteinExistence type="predicted"/>
<keyword evidence="3" id="KW-1185">Reference proteome</keyword>
<feature type="region of interest" description="Disordered" evidence="2">
    <location>
        <begin position="1"/>
        <end position="22"/>
    </location>
</feature>
<evidence type="ECO:0000313" key="3">
    <source>
        <dbReference type="Proteomes" id="UP000887578"/>
    </source>
</evidence>
<feature type="coiled-coil region" evidence="1">
    <location>
        <begin position="234"/>
        <end position="275"/>
    </location>
</feature>
<feature type="compositionally biased region" description="Basic and acidic residues" evidence="2">
    <location>
        <begin position="342"/>
        <end position="375"/>
    </location>
</feature>
<evidence type="ECO:0000256" key="1">
    <source>
        <dbReference type="SAM" id="Coils"/>
    </source>
</evidence>
<dbReference type="AlphaFoldDB" id="A0A914QVE1"/>
<accession>A0A914QVE1</accession>
<organism evidence="3 4">
    <name type="scientific">Panagrolaimus davidi</name>
    <dbReference type="NCBI Taxonomy" id="227884"/>
    <lineage>
        <taxon>Eukaryota</taxon>
        <taxon>Metazoa</taxon>
        <taxon>Ecdysozoa</taxon>
        <taxon>Nematoda</taxon>
        <taxon>Chromadorea</taxon>
        <taxon>Rhabditida</taxon>
        <taxon>Tylenchina</taxon>
        <taxon>Panagrolaimomorpha</taxon>
        <taxon>Panagrolaimoidea</taxon>
        <taxon>Panagrolaimidae</taxon>
        <taxon>Panagrolaimus</taxon>
    </lineage>
</organism>